<dbReference type="Gene3D" id="3.40.1360.10">
    <property type="match status" value="1"/>
</dbReference>
<evidence type="ECO:0000313" key="6">
    <source>
        <dbReference type="EMBL" id="HER41238.1"/>
    </source>
</evidence>
<feature type="region of interest" description="Disordered" evidence="4">
    <location>
        <begin position="355"/>
        <end position="378"/>
    </location>
</feature>
<dbReference type="GO" id="GO:0003677">
    <property type="term" value="F:DNA binding"/>
    <property type="evidence" value="ECO:0007669"/>
    <property type="project" value="InterPro"/>
</dbReference>
<dbReference type="SMART" id="SM00400">
    <property type="entry name" value="ZnF_CHCC"/>
    <property type="match status" value="1"/>
</dbReference>
<dbReference type="Gene3D" id="3.90.580.10">
    <property type="entry name" value="Zinc finger, CHC2-type domain"/>
    <property type="match status" value="1"/>
</dbReference>
<dbReference type="InterPro" id="IPR036977">
    <property type="entry name" value="DNA_primase_Znf_CHC2"/>
</dbReference>
<dbReference type="GO" id="GO:0006269">
    <property type="term" value="P:DNA replication, synthesis of primer"/>
    <property type="evidence" value="ECO:0007669"/>
    <property type="project" value="TreeGrafter"/>
</dbReference>
<dbReference type="Proteomes" id="UP000885753">
    <property type="component" value="Unassembled WGS sequence"/>
</dbReference>
<keyword evidence="3" id="KW-0862">Zinc</keyword>
<dbReference type="InterPro" id="IPR050219">
    <property type="entry name" value="DnaG_primase"/>
</dbReference>
<dbReference type="GO" id="GO:0008270">
    <property type="term" value="F:zinc ion binding"/>
    <property type="evidence" value="ECO:0007669"/>
    <property type="project" value="UniProtKB-KW"/>
</dbReference>
<dbReference type="InterPro" id="IPR013264">
    <property type="entry name" value="DNAG_N"/>
</dbReference>
<dbReference type="PANTHER" id="PTHR30313:SF2">
    <property type="entry name" value="DNA PRIMASE"/>
    <property type="match status" value="1"/>
</dbReference>
<feature type="domain" description="Zinc finger CHC2-type" evidence="5">
    <location>
        <begin position="26"/>
        <end position="84"/>
    </location>
</feature>
<dbReference type="CDD" id="cd03364">
    <property type="entry name" value="TOPRIM_DnaG_primases"/>
    <property type="match status" value="1"/>
</dbReference>
<evidence type="ECO:0000256" key="1">
    <source>
        <dbReference type="ARBA" id="ARBA00022723"/>
    </source>
</evidence>
<proteinExistence type="predicted"/>
<comment type="caution">
    <text evidence="6">The sequence shown here is derived from an EMBL/GenBank/DDBJ whole genome shotgun (WGS) entry which is preliminary data.</text>
</comment>
<evidence type="ECO:0000256" key="2">
    <source>
        <dbReference type="ARBA" id="ARBA00022771"/>
    </source>
</evidence>
<dbReference type="GO" id="GO:0003899">
    <property type="term" value="F:DNA-directed RNA polymerase activity"/>
    <property type="evidence" value="ECO:0007669"/>
    <property type="project" value="InterPro"/>
</dbReference>
<dbReference type="EMBL" id="DSEE01000608">
    <property type="protein sequence ID" value="HER41238.1"/>
    <property type="molecule type" value="Genomic_DNA"/>
</dbReference>
<dbReference type="InterPro" id="IPR002694">
    <property type="entry name" value="Znf_CHC2"/>
</dbReference>
<sequence>MELQEIKSRLPIGTVLKHYHLQCDRHHRLRCPFHEDRTPSMQVYPKTGTWTCFSSNCTAGSGDQVDFIMRMEGISKHEAILKAKEMAGHMDLSPLQKISSPTGSPLSLEQRTRILTEAFSHFVRSVGSGNKQALEYLESRSLDYRTLSIGYDAGVLHKRKGITETGKQELLQTGLIKEDKFGRKGCYYTRFNGCVVFPWLDPSGKVVSLYGRHTLKPEHHYLEGDHRGLYPRYPDPETEKLILTEAVIDAATLQQLPGITKEYGLLALYGTNGFTREHHGAIAGLKRLKEVILFFDGDAAGEEAVRRISNDLWQTNKDLSVSRVDTPQGEDVNSLLQLHDGEIFTHLLDQRMPCREESASSSFSTEPEPAKIPGESSVENKKEKVLKTRITLRVISGYVTLKYIIIKIN</sequence>
<dbReference type="PANTHER" id="PTHR30313">
    <property type="entry name" value="DNA PRIMASE"/>
    <property type="match status" value="1"/>
</dbReference>
<dbReference type="SUPFAM" id="SSF57783">
    <property type="entry name" value="Zinc beta-ribbon"/>
    <property type="match status" value="1"/>
</dbReference>
<name>A0A7C2M724_9FLAO</name>
<dbReference type="Gene3D" id="3.90.980.10">
    <property type="entry name" value="DNA primase, catalytic core, N-terminal domain"/>
    <property type="match status" value="1"/>
</dbReference>
<dbReference type="Pfam" id="PF13155">
    <property type="entry name" value="Toprim_2"/>
    <property type="match status" value="1"/>
</dbReference>
<dbReference type="InterPro" id="IPR034151">
    <property type="entry name" value="TOPRIM_DnaG_bac"/>
</dbReference>
<protein>
    <submittedName>
        <fullName evidence="6">Toprim domain-containing protein</fullName>
    </submittedName>
</protein>
<dbReference type="Pfam" id="PF08275">
    <property type="entry name" value="DNAG_N"/>
    <property type="match status" value="1"/>
</dbReference>
<accession>A0A7C2M724</accession>
<reference evidence="6" key="1">
    <citation type="journal article" date="2020" name="mSystems">
        <title>Genome- and Community-Level Interaction Insights into Carbon Utilization and Element Cycling Functions of Hydrothermarchaeota in Hydrothermal Sediment.</title>
        <authorList>
            <person name="Zhou Z."/>
            <person name="Liu Y."/>
            <person name="Xu W."/>
            <person name="Pan J."/>
            <person name="Luo Z.H."/>
            <person name="Li M."/>
        </authorList>
    </citation>
    <scope>NUCLEOTIDE SEQUENCE [LARGE SCALE GENOMIC DNA]</scope>
    <source>
        <strain evidence="6">SpSt-1235</strain>
    </source>
</reference>
<evidence type="ECO:0000256" key="3">
    <source>
        <dbReference type="ARBA" id="ARBA00022833"/>
    </source>
</evidence>
<keyword evidence="1" id="KW-0479">Metal-binding</keyword>
<evidence type="ECO:0000259" key="5">
    <source>
        <dbReference type="SMART" id="SM00400"/>
    </source>
</evidence>
<evidence type="ECO:0000256" key="4">
    <source>
        <dbReference type="SAM" id="MobiDB-lite"/>
    </source>
</evidence>
<gene>
    <name evidence="6" type="ORF">ENO10_08460</name>
</gene>
<keyword evidence="2" id="KW-0863">Zinc-finger</keyword>
<dbReference type="GO" id="GO:0005737">
    <property type="term" value="C:cytoplasm"/>
    <property type="evidence" value="ECO:0007669"/>
    <property type="project" value="TreeGrafter"/>
</dbReference>
<dbReference type="SUPFAM" id="SSF56731">
    <property type="entry name" value="DNA primase core"/>
    <property type="match status" value="1"/>
</dbReference>
<dbReference type="Pfam" id="PF01807">
    <property type="entry name" value="Zn_ribbon_DnaG"/>
    <property type="match status" value="1"/>
</dbReference>
<organism evidence="6">
    <name type="scientific">Salinimicrobium catena</name>
    <dbReference type="NCBI Taxonomy" id="390640"/>
    <lineage>
        <taxon>Bacteria</taxon>
        <taxon>Pseudomonadati</taxon>
        <taxon>Bacteroidota</taxon>
        <taxon>Flavobacteriia</taxon>
        <taxon>Flavobacteriales</taxon>
        <taxon>Flavobacteriaceae</taxon>
        <taxon>Salinimicrobium</taxon>
    </lineage>
</organism>
<dbReference type="AlphaFoldDB" id="A0A7C2M724"/>
<dbReference type="InterPro" id="IPR037068">
    <property type="entry name" value="DNA_primase_core_N_sf"/>
</dbReference>